<dbReference type="EMBL" id="SRPY01000261">
    <property type="protein sequence ID" value="KAG5926512.1"/>
    <property type="molecule type" value="Genomic_DNA"/>
</dbReference>
<feature type="region of interest" description="Disordered" evidence="1">
    <location>
        <begin position="59"/>
        <end position="87"/>
    </location>
</feature>
<name>A0A8K0JD53_9HYPO</name>
<dbReference type="OrthoDB" id="2532734at2759"/>
<comment type="caution">
    <text evidence="2">The sequence shown here is derived from an EMBL/GenBank/DDBJ whole genome shotgun (WGS) entry which is preliminary data.</text>
</comment>
<organism evidence="2 3">
    <name type="scientific">Claviceps africana</name>
    <dbReference type="NCBI Taxonomy" id="83212"/>
    <lineage>
        <taxon>Eukaryota</taxon>
        <taxon>Fungi</taxon>
        <taxon>Dikarya</taxon>
        <taxon>Ascomycota</taxon>
        <taxon>Pezizomycotina</taxon>
        <taxon>Sordariomycetes</taxon>
        <taxon>Hypocreomycetidae</taxon>
        <taxon>Hypocreales</taxon>
        <taxon>Clavicipitaceae</taxon>
        <taxon>Claviceps</taxon>
    </lineage>
</organism>
<protein>
    <submittedName>
        <fullName evidence="2">Uncharacterized protein</fullName>
    </submittedName>
</protein>
<evidence type="ECO:0000313" key="2">
    <source>
        <dbReference type="EMBL" id="KAG5926512.1"/>
    </source>
</evidence>
<evidence type="ECO:0000313" key="3">
    <source>
        <dbReference type="Proteomes" id="UP000811619"/>
    </source>
</evidence>
<reference evidence="2" key="1">
    <citation type="journal article" date="2020" name="bioRxiv">
        <title>Whole genome comparisons of ergot fungi reveals the divergence and evolution of species within the genus Claviceps are the result of varying mechanisms driving genome evolution and host range expansion.</title>
        <authorList>
            <person name="Wyka S.A."/>
            <person name="Mondo S.J."/>
            <person name="Liu M."/>
            <person name="Dettman J."/>
            <person name="Nalam V."/>
            <person name="Broders K.D."/>
        </authorList>
    </citation>
    <scope>NUCLEOTIDE SEQUENCE</scope>
    <source>
        <strain evidence="2">CCC 489</strain>
    </source>
</reference>
<sequence>MDSKDQKKGSGVGGFLGSSSSSAAQTLTCSQGEGEKQFSIQPIKDSGCADPKFAAIQANPGPAITQNMPAQEGSKEEREARKKALNE</sequence>
<keyword evidence="3" id="KW-1185">Reference proteome</keyword>
<proteinExistence type="predicted"/>
<dbReference type="Proteomes" id="UP000811619">
    <property type="component" value="Unassembled WGS sequence"/>
</dbReference>
<feature type="compositionally biased region" description="Basic and acidic residues" evidence="1">
    <location>
        <begin position="73"/>
        <end position="87"/>
    </location>
</feature>
<gene>
    <name evidence="2" type="ORF">E4U42_003250</name>
</gene>
<dbReference type="AlphaFoldDB" id="A0A8K0JD53"/>
<evidence type="ECO:0000256" key="1">
    <source>
        <dbReference type="SAM" id="MobiDB-lite"/>
    </source>
</evidence>
<accession>A0A8K0JD53</accession>
<feature type="region of interest" description="Disordered" evidence="1">
    <location>
        <begin position="1"/>
        <end position="37"/>
    </location>
</feature>